<evidence type="ECO:0000256" key="2">
    <source>
        <dbReference type="SAM" id="SignalP"/>
    </source>
</evidence>
<evidence type="ECO:0000313" key="3">
    <source>
        <dbReference type="EMBL" id="MFC6196842.1"/>
    </source>
</evidence>
<name>A0ABW1S5B8_9PROT</name>
<feature type="region of interest" description="Disordered" evidence="1">
    <location>
        <begin position="177"/>
        <end position="207"/>
    </location>
</feature>
<evidence type="ECO:0000256" key="1">
    <source>
        <dbReference type="SAM" id="MobiDB-lite"/>
    </source>
</evidence>
<dbReference type="RefSeq" id="WP_377374784.1">
    <property type="nucleotide sequence ID" value="NZ_JBHSSW010000003.1"/>
</dbReference>
<dbReference type="Gene3D" id="2.30.30.40">
    <property type="entry name" value="SH3 Domains"/>
    <property type="match status" value="1"/>
</dbReference>
<comment type="caution">
    <text evidence="3">The sequence shown here is derived from an EMBL/GenBank/DDBJ whole genome shotgun (WGS) entry which is preliminary data.</text>
</comment>
<accession>A0ABW1S5B8</accession>
<feature type="chain" id="PRO_5045810790" description="SH3 domain-containing protein" evidence="2">
    <location>
        <begin position="21"/>
        <end position="207"/>
    </location>
</feature>
<keyword evidence="4" id="KW-1185">Reference proteome</keyword>
<organism evidence="3 4">
    <name type="scientific">Ponticaulis profundi</name>
    <dbReference type="NCBI Taxonomy" id="2665222"/>
    <lineage>
        <taxon>Bacteria</taxon>
        <taxon>Pseudomonadati</taxon>
        <taxon>Pseudomonadota</taxon>
        <taxon>Alphaproteobacteria</taxon>
        <taxon>Hyphomonadales</taxon>
        <taxon>Hyphomonadaceae</taxon>
        <taxon>Ponticaulis</taxon>
    </lineage>
</organism>
<proteinExistence type="predicted"/>
<protein>
    <recommendedName>
        <fullName evidence="5">SH3 domain-containing protein</fullName>
    </recommendedName>
</protein>
<dbReference type="EMBL" id="JBHSSW010000003">
    <property type="protein sequence ID" value="MFC6196842.1"/>
    <property type="molecule type" value="Genomic_DNA"/>
</dbReference>
<dbReference type="Proteomes" id="UP001596303">
    <property type="component" value="Unassembled WGS sequence"/>
</dbReference>
<sequence>MKHTVLALISLFGLAFSADAQTPRAWAIAIGDAPIGTWQTPVYSSPNVESDAAGQLRSGQLFDVFGTQGGWVFAGLDDGTKGFIPKHLLLTFSADMRELSQFDPMAVQTLMASVFNYRGYCFPDDAMADRFDNSDCDTRRPKLSPNEIALINGLSRAAPQFAADYAGFDPLAAQIGGEPQLQPRELTDWGTRPCDEDETPAEDHCFR</sequence>
<evidence type="ECO:0008006" key="5">
    <source>
        <dbReference type="Google" id="ProtNLM"/>
    </source>
</evidence>
<feature type="signal peptide" evidence="2">
    <location>
        <begin position="1"/>
        <end position="20"/>
    </location>
</feature>
<evidence type="ECO:0000313" key="4">
    <source>
        <dbReference type="Proteomes" id="UP001596303"/>
    </source>
</evidence>
<keyword evidence="2" id="KW-0732">Signal</keyword>
<gene>
    <name evidence="3" type="ORF">ACFQDM_02060</name>
</gene>
<reference evidence="4" key="1">
    <citation type="journal article" date="2019" name="Int. J. Syst. Evol. Microbiol.">
        <title>The Global Catalogue of Microorganisms (GCM) 10K type strain sequencing project: providing services to taxonomists for standard genome sequencing and annotation.</title>
        <authorList>
            <consortium name="The Broad Institute Genomics Platform"/>
            <consortium name="The Broad Institute Genome Sequencing Center for Infectious Disease"/>
            <person name="Wu L."/>
            <person name="Ma J."/>
        </authorList>
    </citation>
    <scope>NUCLEOTIDE SEQUENCE [LARGE SCALE GENOMIC DNA]</scope>
    <source>
        <strain evidence="4">CGMCC-1.15741</strain>
    </source>
</reference>